<dbReference type="InterPro" id="IPR006359">
    <property type="entry name" value="Tscrpt_elong_fac_GreA"/>
</dbReference>
<evidence type="ECO:0000256" key="2">
    <source>
        <dbReference type="ARBA" id="ARBA00013729"/>
    </source>
</evidence>
<comment type="function">
    <text evidence="6 8 9">Necessary for efficient RNA polymerase transcription elongation past template-encoded arresting sites. The arresting sites in DNA have the property of trapping a certain fraction of elongating RNA polymerases that pass through, resulting in locked ternary complexes. Cleavage of the nascent transcript by cleavage factors such as GreA or GreB allows the resumption of elongation from the new 3'terminus. GreA releases sequences of 2 to 3 nucleotides.</text>
</comment>
<dbReference type="NCBIfam" id="TIGR01462">
    <property type="entry name" value="greA"/>
    <property type="match status" value="1"/>
</dbReference>
<evidence type="ECO:0000256" key="7">
    <source>
        <dbReference type="ARBA" id="ARBA00030776"/>
    </source>
</evidence>
<dbReference type="PIRSF" id="PIRSF006092">
    <property type="entry name" value="GreA_GreB"/>
    <property type="match status" value="1"/>
</dbReference>
<dbReference type="GO" id="GO:0003677">
    <property type="term" value="F:DNA binding"/>
    <property type="evidence" value="ECO:0007669"/>
    <property type="project" value="UniProtKB-UniRule"/>
</dbReference>
<dbReference type="PANTHER" id="PTHR30437">
    <property type="entry name" value="TRANSCRIPTION ELONGATION FACTOR GREA"/>
    <property type="match status" value="1"/>
</dbReference>
<keyword evidence="12" id="KW-0648">Protein biosynthesis</keyword>
<keyword evidence="4 8" id="KW-0238">DNA-binding</keyword>
<dbReference type="EMBL" id="MHRT01000005">
    <property type="protein sequence ID" value="OHA29198.1"/>
    <property type="molecule type" value="Genomic_DNA"/>
</dbReference>
<reference evidence="12 13" key="1">
    <citation type="journal article" date="2016" name="Nat. Commun.">
        <title>Thousands of microbial genomes shed light on interconnected biogeochemical processes in an aquifer system.</title>
        <authorList>
            <person name="Anantharaman K."/>
            <person name="Brown C.T."/>
            <person name="Hug L.A."/>
            <person name="Sharon I."/>
            <person name="Castelle C.J."/>
            <person name="Probst A.J."/>
            <person name="Thomas B.C."/>
            <person name="Singh A."/>
            <person name="Wilkins M.J."/>
            <person name="Karaoz U."/>
            <person name="Brodie E.L."/>
            <person name="Williams K.H."/>
            <person name="Hubbard S.S."/>
            <person name="Banfield J.F."/>
        </authorList>
    </citation>
    <scope>NUCLEOTIDE SEQUENCE [LARGE SCALE GENOMIC DNA]</scope>
</reference>
<evidence type="ECO:0000256" key="3">
    <source>
        <dbReference type="ARBA" id="ARBA00023015"/>
    </source>
</evidence>
<dbReference type="InterPro" id="IPR023459">
    <property type="entry name" value="Tscrpt_elong_fac_GreA/B_fam"/>
</dbReference>
<dbReference type="InterPro" id="IPR036805">
    <property type="entry name" value="Tscrpt_elong_fac_GreA/B_N_sf"/>
</dbReference>
<comment type="caution">
    <text evidence="12">The sequence shown here is derived from an EMBL/GenBank/DDBJ whole genome shotgun (WGS) entry which is preliminary data.</text>
</comment>
<dbReference type="InterPro" id="IPR018151">
    <property type="entry name" value="TF_GreA/GreB_CS"/>
</dbReference>
<dbReference type="GO" id="GO:0070063">
    <property type="term" value="F:RNA polymerase binding"/>
    <property type="evidence" value="ECO:0007669"/>
    <property type="project" value="InterPro"/>
</dbReference>
<dbReference type="AlphaFoldDB" id="A0A1G2MZE7"/>
<dbReference type="SUPFAM" id="SSF46557">
    <property type="entry name" value="GreA transcript cleavage protein, N-terminal domain"/>
    <property type="match status" value="1"/>
</dbReference>
<dbReference type="STRING" id="1802315.A3F51_01125"/>
<feature type="coiled-coil region" evidence="8">
    <location>
        <begin position="50"/>
        <end position="77"/>
    </location>
</feature>
<feature type="domain" description="Transcription elongation factor GreA/GreB N-terminal" evidence="11">
    <location>
        <begin position="7"/>
        <end position="76"/>
    </location>
</feature>
<name>A0A1G2MZE7_9BACT</name>
<evidence type="ECO:0000256" key="5">
    <source>
        <dbReference type="ARBA" id="ARBA00023163"/>
    </source>
</evidence>
<comment type="similarity">
    <text evidence="1 8 9">Belongs to the GreA/GreB family.</text>
</comment>
<keyword evidence="5 8" id="KW-0804">Transcription</keyword>
<feature type="domain" description="Transcription elongation factor GreA/GreB C-terminal" evidence="10">
    <location>
        <begin position="82"/>
        <end position="155"/>
    </location>
</feature>
<sequence>MSTETQYLTNEKFAELTKELEHLKTVRRKEVADQLEYAKKLGDLSENAEYHQAREDQAEIEDRIDRLENLLKNATIMIAGGSDVVTVGSTIRLTKDGENKSYLYTIVGSEEADMTQGKVSNMSPLGLALLGHKVKDTVKVTTPKGVVIYNIAAVK</sequence>
<evidence type="ECO:0000313" key="12">
    <source>
        <dbReference type="EMBL" id="OHA29198.1"/>
    </source>
</evidence>
<dbReference type="Pfam" id="PF03449">
    <property type="entry name" value="GreA_GreB_N"/>
    <property type="match status" value="1"/>
</dbReference>
<organism evidence="12 13">
    <name type="scientific">Candidatus Taylorbacteria bacterium RIFCSPHIGHO2_12_FULL_45_16</name>
    <dbReference type="NCBI Taxonomy" id="1802315"/>
    <lineage>
        <taxon>Bacteria</taxon>
        <taxon>Candidatus Tayloriibacteriota</taxon>
    </lineage>
</organism>
<dbReference type="NCBIfam" id="NF001263">
    <property type="entry name" value="PRK00226.1-4"/>
    <property type="match status" value="1"/>
</dbReference>
<evidence type="ECO:0000256" key="9">
    <source>
        <dbReference type="RuleBase" id="RU000556"/>
    </source>
</evidence>
<dbReference type="SUPFAM" id="SSF54534">
    <property type="entry name" value="FKBP-like"/>
    <property type="match status" value="1"/>
</dbReference>
<dbReference type="InterPro" id="IPR036953">
    <property type="entry name" value="GreA/GreB_C_sf"/>
</dbReference>
<evidence type="ECO:0000259" key="11">
    <source>
        <dbReference type="Pfam" id="PF03449"/>
    </source>
</evidence>
<dbReference type="Gene3D" id="1.10.287.180">
    <property type="entry name" value="Transcription elongation factor, GreA/GreB, N-terminal domain"/>
    <property type="match status" value="1"/>
</dbReference>
<accession>A0A1G2MZE7</accession>
<evidence type="ECO:0000256" key="1">
    <source>
        <dbReference type="ARBA" id="ARBA00008213"/>
    </source>
</evidence>
<evidence type="ECO:0000256" key="4">
    <source>
        <dbReference type="ARBA" id="ARBA00023125"/>
    </source>
</evidence>
<dbReference type="GO" id="GO:0032784">
    <property type="term" value="P:regulation of DNA-templated transcription elongation"/>
    <property type="evidence" value="ECO:0007669"/>
    <property type="project" value="UniProtKB-UniRule"/>
</dbReference>
<keyword evidence="3 8" id="KW-0805">Transcription regulation</keyword>
<dbReference type="Pfam" id="PF01272">
    <property type="entry name" value="GreA_GreB"/>
    <property type="match status" value="1"/>
</dbReference>
<evidence type="ECO:0000259" key="10">
    <source>
        <dbReference type="Pfam" id="PF01272"/>
    </source>
</evidence>
<dbReference type="GO" id="GO:0003746">
    <property type="term" value="F:translation elongation factor activity"/>
    <property type="evidence" value="ECO:0007669"/>
    <property type="project" value="UniProtKB-KW"/>
</dbReference>
<dbReference type="Gene3D" id="3.10.50.30">
    <property type="entry name" value="Transcription elongation factor, GreA/GreB, C-terminal domain"/>
    <property type="match status" value="1"/>
</dbReference>
<dbReference type="HAMAP" id="MF_00105">
    <property type="entry name" value="GreA_GreB"/>
    <property type="match status" value="1"/>
</dbReference>
<evidence type="ECO:0000256" key="6">
    <source>
        <dbReference type="ARBA" id="ARBA00024916"/>
    </source>
</evidence>
<evidence type="ECO:0000313" key="13">
    <source>
        <dbReference type="Proteomes" id="UP000178089"/>
    </source>
</evidence>
<keyword evidence="12" id="KW-0251">Elongation factor</keyword>
<protein>
    <recommendedName>
        <fullName evidence="2 8">Transcription elongation factor GreA</fullName>
    </recommendedName>
    <alternativeName>
        <fullName evidence="7 8">Transcript cleavage factor GreA</fullName>
    </alternativeName>
</protein>
<dbReference type="PANTHER" id="PTHR30437:SF4">
    <property type="entry name" value="TRANSCRIPTION ELONGATION FACTOR GREA"/>
    <property type="match status" value="1"/>
</dbReference>
<dbReference type="InterPro" id="IPR028624">
    <property type="entry name" value="Tscrpt_elong_fac_GreA/B"/>
</dbReference>
<dbReference type="PROSITE" id="PS00829">
    <property type="entry name" value="GREAB_1"/>
    <property type="match status" value="1"/>
</dbReference>
<keyword evidence="8" id="KW-0175">Coiled coil</keyword>
<proteinExistence type="inferred from homology"/>
<dbReference type="Proteomes" id="UP000178089">
    <property type="component" value="Unassembled WGS sequence"/>
</dbReference>
<dbReference type="InterPro" id="IPR001437">
    <property type="entry name" value="Tscrpt_elong_fac_GreA/B_C"/>
</dbReference>
<dbReference type="GO" id="GO:0006354">
    <property type="term" value="P:DNA-templated transcription elongation"/>
    <property type="evidence" value="ECO:0007669"/>
    <property type="project" value="TreeGrafter"/>
</dbReference>
<evidence type="ECO:0000256" key="8">
    <source>
        <dbReference type="HAMAP-Rule" id="MF_00105"/>
    </source>
</evidence>
<dbReference type="InterPro" id="IPR022691">
    <property type="entry name" value="Tscrpt_elong_fac_GreA/B_N"/>
</dbReference>
<dbReference type="FunFam" id="1.10.287.180:FF:000001">
    <property type="entry name" value="Transcription elongation factor GreA"/>
    <property type="match status" value="1"/>
</dbReference>
<gene>
    <name evidence="8" type="primary">greA</name>
    <name evidence="12" type="ORF">A3F51_01125</name>
</gene>